<feature type="transmembrane region" description="Helical" evidence="1">
    <location>
        <begin position="61"/>
        <end position="83"/>
    </location>
</feature>
<evidence type="ECO:0000313" key="2">
    <source>
        <dbReference type="EMBL" id="RST65599.1"/>
    </source>
</evidence>
<organism evidence="2 3">
    <name type="scientific">Candidatus Aquarickettsia rohweri</name>
    <dbReference type="NCBI Taxonomy" id="2602574"/>
    <lineage>
        <taxon>Bacteria</taxon>
        <taxon>Pseudomonadati</taxon>
        <taxon>Pseudomonadota</taxon>
        <taxon>Alphaproteobacteria</taxon>
        <taxon>Rickettsiales</taxon>
        <taxon>Candidatus Midichloriaceae</taxon>
        <taxon>Candidatus Aquarickettsia</taxon>
    </lineage>
</organism>
<keyword evidence="3" id="KW-1185">Reference proteome</keyword>
<gene>
    <name evidence="2" type="ORF">EIC27_04125</name>
</gene>
<protein>
    <submittedName>
        <fullName evidence="2">Uncharacterized protein</fullName>
    </submittedName>
</protein>
<keyword evidence="1" id="KW-0472">Membrane</keyword>
<proteinExistence type="predicted"/>
<sequence length="165" mass="19269">MLKVDKNHSFFSSYKSIILMILVLLTSLIFSFISTNLFILTFFGFLPTLVAISVDKNPSRILSQIIFLFNLLGSIHLFLDILFNADNIQQISYIIISMPHTWVIIYLSCAFGWVIYVIVPKIIYYFIYNKKFDLFHELNQELCSIHEEWGEDNINTALKEIKSKN</sequence>
<reference evidence="3" key="1">
    <citation type="submission" date="2018-11" db="EMBL/GenBank/DDBJ databases">
        <title>Phylogenetic, genomic, and biogeographic characterization of a novel and ubiquitous marine invertebrate-associated Rickettsiales parasite, Candidatus Marinoinvertebrata rohwerii, gen. nov., sp. nov.</title>
        <authorList>
            <person name="Klinges J.G."/>
            <person name="Rosales S.M."/>
            <person name="Mcminds R."/>
            <person name="Shaver E.C."/>
            <person name="Shantz A."/>
            <person name="Peters E.C."/>
            <person name="Burkepile D.E."/>
            <person name="Silliman B.R."/>
            <person name="Vega Thurber R.L."/>
        </authorList>
    </citation>
    <scope>NUCLEOTIDE SEQUENCE [LARGE SCALE GENOMIC DNA]</scope>
    <source>
        <strain evidence="3">a_cerv_44</strain>
    </source>
</reference>
<comment type="caution">
    <text evidence="2">The sequence shown here is derived from an EMBL/GenBank/DDBJ whole genome shotgun (WGS) entry which is preliminary data.</text>
</comment>
<evidence type="ECO:0000313" key="3">
    <source>
        <dbReference type="Proteomes" id="UP000279470"/>
    </source>
</evidence>
<keyword evidence="1" id="KW-1133">Transmembrane helix</keyword>
<feature type="transmembrane region" description="Helical" evidence="1">
    <location>
        <begin position="37"/>
        <end position="54"/>
    </location>
</feature>
<name>A0A3R9XTX8_9RICK</name>
<feature type="transmembrane region" description="Helical" evidence="1">
    <location>
        <begin position="12"/>
        <end position="31"/>
    </location>
</feature>
<accession>A0A3R9XTX8</accession>
<feature type="transmembrane region" description="Helical" evidence="1">
    <location>
        <begin position="103"/>
        <end position="127"/>
    </location>
</feature>
<dbReference type="Proteomes" id="UP000279470">
    <property type="component" value="Unassembled WGS sequence"/>
</dbReference>
<dbReference type="EMBL" id="RXFM01000051">
    <property type="protein sequence ID" value="RST65599.1"/>
    <property type="molecule type" value="Genomic_DNA"/>
</dbReference>
<keyword evidence="1" id="KW-0812">Transmembrane</keyword>
<dbReference type="RefSeq" id="WP_126044865.1">
    <property type="nucleotide sequence ID" value="NZ_RXFM01000051.1"/>
</dbReference>
<dbReference type="AlphaFoldDB" id="A0A3R9XTX8"/>
<evidence type="ECO:0000256" key="1">
    <source>
        <dbReference type="SAM" id="Phobius"/>
    </source>
</evidence>